<evidence type="ECO:0000313" key="9">
    <source>
        <dbReference type="EMBL" id="QPJ60366.1"/>
    </source>
</evidence>
<accession>A0A7T0BT79</accession>
<dbReference type="InterPro" id="IPR006195">
    <property type="entry name" value="aa-tRNA-synth_II"/>
</dbReference>
<feature type="binding site" evidence="7">
    <location>
        <position position="450"/>
    </location>
    <ligand>
        <name>L-aspartate</name>
        <dbReference type="ChEBI" id="CHEBI:29991"/>
    </ligand>
</feature>
<feature type="binding site" evidence="7">
    <location>
        <position position="176"/>
    </location>
    <ligand>
        <name>L-aspartate</name>
        <dbReference type="ChEBI" id="CHEBI:29991"/>
    </ligand>
</feature>
<dbReference type="InterPro" id="IPR045864">
    <property type="entry name" value="aa-tRNA-synth_II/BPL/LPL"/>
</dbReference>
<keyword evidence="5 7" id="KW-0648">Protein biosynthesis</keyword>
<comment type="subunit">
    <text evidence="7">Homodimer.</text>
</comment>
<dbReference type="AlphaFoldDB" id="A0A7T0BT79"/>
<dbReference type="InterPro" id="IPR004115">
    <property type="entry name" value="GAD-like_sf"/>
</dbReference>
<dbReference type="GO" id="GO:0050560">
    <property type="term" value="F:aspartate-tRNA(Asn) ligase activity"/>
    <property type="evidence" value="ECO:0007669"/>
    <property type="project" value="UniProtKB-EC"/>
</dbReference>
<evidence type="ECO:0000256" key="5">
    <source>
        <dbReference type="ARBA" id="ARBA00022917"/>
    </source>
</evidence>
<dbReference type="EMBL" id="CP048685">
    <property type="protein sequence ID" value="QPJ60366.1"/>
    <property type="molecule type" value="Genomic_DNA"/>
</dbReference>
<comment type="catalytic activity">
    <reaction evidence="7">
        <text>tRNA(Asx) + L-aspartate + ATP = L-aspartyl-tRNA(Asx) + AMP + diphosphate</text>
        <dbReference type="Rhea" id="RHEA:18349"/>
        <dbReference type="Rhea" id="RHEA-COMP:9710"/>
        <dbReference type="Rhea" id="RHEA-COMP:9711"/>
        <dbReference type="ChEBI" id="CHEBI:29991"/>
        <dbReference type="ChEBI" id="CHEBI:30616"/>
        <dbReference type="ChEBI" id="CHEBI:33019"/>
        <dbReference type="ChEBI" id="CHEBI:78442"/>
        <dbReference type="ChEBI" id="CHEBI:78516"/>
        <dbReference type="ChEBI" id="CHEBI:456215"/>
        <dbReference type="EC" id="6.1.1.23"/>
    </reaction>
</comment>
<dbReference type="PRINTS" id="PR01042">
    <property type="entry name" value="TRNASYNTHASP"/>
</dbReference>
<dbReference type="NCBIfam" id="TIGR00459">
    <property type="entry name" value="aspS_bact"/>
    <property type="match status" value="1"/>
</dbReference>
<proteinExistence type="inferred from homology"/>
<dbReference type="Proteomes" id="UP000594688">
    <property type="component" value="Chromosome"/>
</dbReference>
<dbReference type="InterPro" id="IPR012340">
    <property type="entry name" value="NA-bd_OB-fold"/>
</dbReference>
<dbReference type="EC" id="6.1.1.23" evidence="7"/>
<keyword evidence="2 7" id="KW-0436">Ligase</keyword>
<keyword evidence="7" id="KW-0963">Cytoplasm</keyword>
<sequence length="588" mass="66427">MIKRTHHCGELSDKNDGQTVSLTGWVQTRRDHGGLIFIDLWDKNGITQVVLNPQIDDLAHQAAHTIRNGFVIGVTGNVRLRPEGMINDKLVTGKIEVYVEALEILNESKTPPFSVWDENEVQEGTRLTYRYLDLRDEKMQRNLNLRYQITRTVRNVLHDKGFTEIETPMLTRSTPEGARDYLVPSRVNPQKFYALPQSPQLFKQILMISGFDRYFQIVKCFRDEDLRQDRQPEFTQIDMELSFVDEETLFPLVEDMIASIYKEALDITVETPFPILKYQDAIDRYGIDKPDLRFDLEIVDLGDVLEGCGFKVFADALSSGGQVRALCAKKSTDTLSRKALDDLTEIAKTYGAKGMAWIKVNEDGLQSPIIKFFEQPMLDAMIKKMGAEVGDTILFSADQPKVVADALAHLRLALGKQLGLIDEKAIKLAWVTEFPLLEYDEEEKRYIAMHHPFTSPLPEDVDKFETDPGGIRARAYDLVLNGNEIGGGSIRIHDQNMQAKMFELLGIGEEEAKGKFGFLLEALQYGAPPHGGIAFGLDRIAMILSGADSIRDVIAFPKTQKATCQMTQAPSDIDQRQMKELKLKFDLS</sequence>
<dbReference type="Pfam" id="PF02938">
    <property type="entry name" value="GAD"/>
    <property type="match status" value="1"/>
</dbReference>
<dbReference type="Gene3D" id="3.30.930.10">
    <property type="entry name" value="Bira Bifunctional Protein, Domain 2"/>
    <property type="match status" value="1"/>
</dbReference>
<dbReference type="Gene3D" id="2.40.50.140">
    <property type="entry name" value="Nucleic acid-binding proteins"/>
    <property type="match status" value="1"/>
</dbReference>
<dbReference type="InterPro" id="IPR004364">
    <property type="entry name" value="Aa-tRNA-synt_II"/>
</dbReference>
<feature type="domain" description="Aminoacyl-transfer RNA synthetases class-II family profile" evidence="8">
    <location>
        <begin position="149"/>
        <end position="557"/>
    </location>
</feature>
<dbReference type="Gene3D" id="3.30.1360.30">
    <property type="entry name" value="GAD-like domain"/>
    <property type="match status" value="1"/>
</dbReference>
<evidence type="ECO:0000259" key="8">
    <source>
        <dbReference type="PROSITE" id="PS50862"/>
    </source>
</evidence>
<dbReference type="NCBIfam" id="NF001750">
    <property type="entry name" value="PRK00476.1"/>
    <property type="match status" value="1"/>
</dbReference>
<feature type="binding site" evidence="7">
    <location>
        <position position="231"/>
    </location>
    <ligand>
        <name>ATP</name>
        <dbReference type="ChEBI" id="CHEBI:30616"/>
    </ligand>
</feature>
<dbReference type="GO" id="GO:0004815">
    <property type="term" value="F:aspartate-tRNA ligase activity"/>
    <property type="evidence" value="ECO:0007669"/>
    <property type="project" value="UniProtKB-UniRule"/>
</dbReference>
<keyword evidence="6 7" id="KW-0030">Aminoacyl-tRNA synthetase</keyword>
<dbReference type="InterPro" id="IPR047089">
    <property type="entry name" value="Asp-tRNA-ligase_1_N"/>
</dbReference>
<evidence type="ECO:0000256" key="6">
    <source>
        <dbReference type="ARBA" id="ARBA00023146"/>
    </source>
</evidence>
<dbReference type="PANTHER" id="PTHR22594:SF5">
    <property type="entry name" value="ASPARTATE--TRNA LIGASE, MITOCHONDRIAL"/>
    <property type="match status" value="1"/>
</dbReference>
<dbReference type="KEGG" id="nli:G3M70_00040"/>
<dbReference type="InterPro" id="IPR002312">
    <property type="entry name" value="Asp/Asn-tRNA-synth_IIb"/>
</dbReference>
<reference evidence="9 10" key="1">
    <citation type="submission" date="2020-02" db="EMBL/GenBank/DDBJ databases">
        <title>Genomic and physiological characterization of two novel Nitrospinaceae genera.</title>
        <authorList>
            <person name="Mueller A.J."/>
            <person name="Jung M.-Y."/>
            <person name="Strachan C.R."/>
            <person name="Herbold C.W."/>
            <person name="Kirkegaard R.H."/>
            <person name="Daims H."/>
        </authorList>
    </citation>
    <scope>NUCLEOTIDE SEQUENCE [LARGE SCALE GENOMIC DNA]</scope>
    <source>
        <strain evidence="9">EB</strain>
    </source>
</reference>
<dbReference type="CDD" id="cd00777">
    <property type="entry name" value="AspRS_core"/>
    <property type="match status" value="1"/>
</dbReference>
<keyword evidence="3 7" id="KW-0547">Nucleotide-binding</keyword>
<feature type="binding site" evidence="7">
    <location>
        <begin position="222"/>
        <end position="224"/>
    </location>
    <ligand>
        <name>ATP</name>
        <dbReference type="ChEBI" id="CHEBI:30616"/>
    </ligand>
</feature>
<dbReference type="Pfam" id="PF01336">
    <property type="entry name" value="tRNA_anti-codon"/>
    <property type="match status" value="1"/>
</dbReference>
<evidence type="ECO:0000313" key="10">
    <source>
        <dbReference type="Proteomes" id="UP000594688"/>
    </source>
</evidence>
<feature type="binding site" evidence="7">
    <location>
        <position position="484"/>
    </location>
    <ligand>
        <name>ATP</name>
        <dbReference type="ChEBI" id="CHEBI:30616"/>
    </ligand>
</feature>
<dbReference type="GO" id="GO:0005524">
    <property type="term" value="F:ATP binding"/>
    <property type="evidence" value="ECO:0007669"/>
    <property type="project" value="UniProtKB-UniRule"/>
</dbReference>
<dbReference type="Pfam" id="PF00152">
    <property type="entry name" value="tRNA-synt_2"/>
    <property type="match status" value="1"/>
</dbReference>
<feature type="site" description="Important for tRNA non-discrimination" evidence="7">
    <location>
        <position position="32"/>
    </location>
</feature>
<protein>
    <recommendedName>
        <fullName evidence="7">Aspartate--tRNA(Asp/Asn) ligase</fullName>
        <ecNumber evidence="7">6.1.1.23</ecNumber>
    </recommendedName>
    <alternativeName>
        <fullName evidence="7">Aspartyl-tRNA synthetase</fullName>
        <shortName evidence="7">AspRS</shortName>
    </alternativeName>
    <alternativeName>
        <fullName evidence="7">Non-discriminating aspartyl-tRNA synthetase</fullName>
        <shortName evidence="7">ND-AspRS</shortName>
    </alternativeName>
</protein>
<dbReference type="SUPFAM" id="SSF50249">
    <property type="entry name" value="Nucleic acid-binding proteins"/>
    <property type="match status" value="1"/>
</dbReference>
<comment type="similarity">
    <text evidence="1 7">Belongs to the class-II aminoacyl-tRNA synthetase family. Type 1 subfamily.</text>
</comment>
<dbReference type="HAMAP" id="MF_00044">
    <property type="entry name" value="Asp_tRNA_synth_type1"/>
    <property type="match status" value="1"/>
</dbReference>
<feature type="region of interest" description="Aspartate" evidence="7">
    <location>
        <begin position="200"/>
        <end position="203"/>
    </location>
</feature>
<evidence type="ECO:0000256" key="2">
    <source>
        <dbReference type="ARBA" id="ARBA00022598"/>
    </source>
</evidence>
<dbReference type="InterPro" id="IPR004524">
    <property type="entry name" value="Asp-tRNA-ligase_1"/>
</dbReference>
<gene>
    <name evidence="7 9" type="primary">aspS</name>
    <name evidence="9" type="ORF">G3M70_00040</name>
</gene>
<evidence type="ECO:0000256" key="3">
    <source>
        <dbReference type="ARBA" id="ARBA00022741"/>
    </source>
</evidence>
<feature type="binding site" evidence="7">
    <location>
        <begin position="536"/>
        <end position="539"/>
    </location>
    <ligand>
        <name>ATP</name>
        <dbReference type="ChEBI" id="CHEBI:30616"/>
    </ligand>
</feature>
<dbReference type="CDD" id="cd04317">
    <property type="entry name" value="EcAspRS_like_N"/>
    <property type="match status" value="1"/>
</dbReference>
<feature type="binding site" evidence="7">
    <location>
        <position position="491"/>
    </location>
    <ligand>
        <name>L-aspartate</name>
        <dbReference type="ChEBI" id="CHEBI:29991"/>
    </ligand>
</feature>
<evidence type="ECO:0000256" key="4">
    <source>
        <dbReference type="ARBA" id="ARBA00022840"/>
    </source>
</evidence>
<dbReference type="InterPro" id="IPR004365">
    <property type="entry name" value="NA-bd_OB_tRNA"/>
</dbReference>
<name>A0A7T0BT79_9BACT</name>
<feature type="binding site" evidence="7">
    <location>
        <position position="222"/>
    </location>
    <ligand>
        <name>L-aspartate</name>
        <dbReference type="ChEBI" id="CHEBI:29991"/>
    </ligand>
</feature>
<dbReference type="InterPro" id="IPR047090">
    <property type="entry name" value="AspRS_core"/>
</dbReference>
<dbReference type="PROSITE" id="PS50862">
    <property type="entry name" value="AA_TRNA_LIGASE_II"/>
    <property type="match status" value="1"/>
</dbReference>
<evidence type="ECO:0000256" key="7">
    <source>
        <dbReference type="HAMAP-Rule" id="MF_00044"/>
    </source>
</evidence>
<dbReference type="SUPFAM" id="SSF55261">
    <property type="entry name" value="GAD domain-like"/>
    <property type="match status" value="1"/>
</dbReference>
<comment type="subcellular location">
    <subcellularLocation>
        <location evidence="7">Cytoplasm</location>
    </subcellularLocation>
</comment>
<dbReference type="GO" id="GO:0006422">
    <property type="term" value="P:aspartyl-tRNA aminoacylation"/>
    <property type="evidence" value="ECO:0007669"/>
    <property type="project" value="UniProtKB-UniRule"/>
</dbReference>
<dbReference type="InterPro" id="IPR029351">
    <property type="entry name" value="GAD_dom"/>
</dbReference>
<comment type="function">
    <text evidence="7">Aspartyl-tRNA synthetase with relaxed tRNA specificity since it is able to aspartylate not only its cognate tRNA(Asp) but also tRNA(Asn). Reaction proceeds in two steps: L-aspartate is first activated by ATP to form Asp-AMP and then transferred to the acceptor end of tRNA(Asp/Asn).</text>
</comment>
<dbReference type="SUPFAM" id="SSF55681">
    <property type="entry name" value="Class II aaRS and biotin synthetases"/>
    <property type="match status" value="1"/>
</dbReference>
<dbReference type="GO" id="GO:0005737">
    <property type="term" value="C:cytoplasm"/>
    <property type="evidence" value="ECO:0007669"/>
    <property type="project" value="UniProtKB-SubCell"/>
</dbReference>
<feature type="site" description="Important for tRNA non-discrimination" evidence="7">
    <location>
        <position position="84"/>
    </location>
</feature>
<dbReference type="PANTHER" id="PTHR22594">
    <property type="entry name" value="ASPARTYL/LYSYL-TRNA SYNTHETASE"/>
    <property type="match status" value="1"/>
</dbReference>
<evidence type="ECO:0000256" key="1">
    <source>
        <dbReference type="ARBA" id="ARBA00006303"/>
    </source>
</evidence>
<organism evidence="9 10">
    <name type="scientific">Candidatus Nitronauta litoralis</name>
    <dbReference type="NCBI Taxonomy" id="2705533"/>
    <lineage>
        <taxon>Bacteria</taxon>
        <taxon>Pseudomonadati</taxon>
        <taxon>Nitrospinota/Tectimicrobiota group</taxon>
        <taxon>Nitrospinota</taxon>
        <taxon>Nitrospinia</taxon>
        <taxon>Nitrospinales</taxon>
        <taxon>Nitrospinaceae</taxon>
        <taxon>Candidatus Nitronauta</taxon>
    </lineage>
</organism>
<dbReference type="GO" id="GO:0003676">
    <property type="term" value="F:nucleic acid binding"/>
    <property type="evidence" value="ECO:0007669"/>
    <property type="project" value="InterPro"/>
</dbReference>
<keyword evidence="4 7" id="KW-0067">ATP-binding</keyword>